<accession>A0A6H5FWS2</accession>
<gene>
    <name evidence="1" type="ORF">NTEN_LOCUS1391</name>
</gene>
<protein>
    <submittedName>
        <fullName evidence="1">Uncharacterized protein</fullName>
    </submittedName>
</protein>
<organism evidence="1 2">
    <name type="scientific">Nesidiocoris tenuis</name>
    <dbReference type="NCBI Taxonomy" id="355587"/>
    <lineage>
        <taxon>Eukaryota</taxon>
        <taxon>Metazoa</taxon>
        <taxon>Ecdysozoa</taxon>
        <taxon>Arthropoda</taxon>
        <taxon>Hexapoda</taxon>
        <taxon>Insecta</taxon>
        <taxon>Pterygota</taxon>
        <taxon>Neoptera</taxon>
        <taxon>Paraneoptera</taxon>
        <taxon>Hemiptera</taxon>
        <taxon>Heteroptera</taxon>
        <taxon>Panheteroptera</taxon>
        <taxon>Cimicomorpha</taxon>
        <taxon>Miridae</taxon>
        <taxon>Dicyphina</taxon>
        <taxon>Nesidiocoris</taxon>
    </lineage>
</organism>
<evidence type="ECO:0000313" key="1">
    <source>
        <dbReference type="EMBL" id="CAA9994575.1"/>
    </source>
</evidence>
<dbReference type="AlphaFoldDB" id="A0A6H5FWS2"/>
<sequence>MEVVSSTKVYEFVTGFGGQAIVSTKPTLNTTTTTTTLYRQGLFGGVRGKQELRCAATLSRLSANCLPVLSMSFCFIFSTMKNVNPDSYDRPFRNSFATMGPLSEEFLQCQVREKFYDEKLSRGSSELTLPPFMGQSGHNASDFSL</sequence>
<proteinExistence type="predicted"/>
<evidence type="ECO:0000313" key="2">
    <source>
        <dbReference type="Proteomes" id="UP000479000"/>
    </source>
</evidence>
<name>A0A6H5FWS2_9HEMI</name>
<keyword evidence="2" id="KW-1185">Reference proteome</keyword>
<reference evidence="1 2" key="1">
    <citation type="submission" date="2020-02" db="EMBL/GenBank/DDBJ databases">
        <authorList>
            <person name="Ferguson B K."/>
        </authorList>
    </citation>
    <scope>NUCLEOTIDE SEQUENCE [LARGE SCALE GENOMIC DNA]</scope>
</reference>
<dbReference type="Proteomes" id="UP000479000">
    <property type="component" value="Unassembled WGS sequence"/>
</dbReference>
<dbReference type="EMBL" id="CADCXU010002005">
    <property type="protein sequence ID" value="CAA9994575.1"/>
    <property type="molecule type" value="Genomic_DNA"/>
</dbReference>